<dbReference type="InterPro" id="IPR012337">
    <property type="entry name" value="RNaseH-like_sf"/>
</dbReference>
<evidence type="ECO:0000313" key="2">
    <source>
        <dbReference type="EMBL" id="OUZ15020.1"/>
    </source>
</evidence>
<dbReference type="NCBIfam" id="NF033539">
    <property type="entry name" value="transpos_IS1380"/>
    <property type="match status" value="1"/>
</dbReference>
<evidence type="ECO:0000259" key="1">
    <source>
        <dbReference type="Pfam" id="PF13701"/>
    </source>
</evidence>
<dbReference type="Pfam" id="PF13701">
    <property type="entry name" value="DDE_Tnp_1_4"/>
    <property type="match status" value="1"/>
</dbReference>
<proteinExistence type="predicted"/>
<gene>
    <name evidence="2" type="ORF">A5869_002127</name>
</gene>
<organism evidence="2 3">
    <name type="scientific">Enterococcus cecorum</name>
    <dbReference type="NCBI Taxonomy" id="44008"/>
    <lineage>
        <taxon>Bacteria</taxon>
        <taxon>Bacillati</taxon>
        <taxon>Bacillota</taxon>
        <taxon>Bacilli</taxon>
        <taxon>Lactobacillales</taxon>
        <taxon>Enterococcaceae</taxon>
        <taxon>Enterococcus</taxon>
    </lineage>
</organism>
<feature type="domain" description="Transposase DDE" evidence="1">
    <location>
        <begin position="10"/>
        <end position="432"/>
    </location>
</feature>
<evidence type="ECO:0000313" key="3">
    <source>
        <dbReference type="Proteomes" id="UP000196503"/>
    </source>
</evidence>
<dbReference type="RefSeq" id="WP_087663673.1">
    <property type="nucleotide sequence ID" value="NZ_NIBL01000003.1"/>
</dbReference>
<dbReference type="AlphaFoldDB" id="A0A200HSB4"/>
<name>A0A200HSB4_9ENTE</name>
<comment type="caution">
    <text evidence="2">The sequence shown here is derived from an EMBL/GenBank/DDBJ whole genome shotgun (WGS) entry which is preliminary data.</text>
</comment>
<sequence length="439" mass="50734">MNTLHKNDALFNTNLSISHDGGCLSSDAGLVLVKQVMHLLGFKHLTNQYLHLHDTRAYFKHSNTSILEQMILQLVAGYDTDSAANILSNDPIWQLLLEKEHLASQSTISRFLDRFGEKNIEELQQMNQALLDQVHPFHNDTDFIIDLDSTHTDTFGRQEQANYNAHYQTYGYHPLVAFDGVTGYFLKAQLRAGNRYTSNGVGDFIKPLLTHYSKKDSNKKLLVRGDSGFATPELYEPCEESGTNYVIRLKSNRILTLFGEQKITYGDNEWDKKEVHYFSVQYQAKSWSHARRVCIQSVREADELLFQHTFIVTNLDESISPETIFELYNKRGTMENYIKEAKNGFFFDKTDSPTFIENYARMMLSVIAYNLINCLKNIAFDSKQTGMTIQTIRLKFFKVAGKLVKTARKIHLKLSSYHVYQDEFYKIFERLRIWSLASV</sequence>
<protein>
    <recommendedName>
        <fullName evidence="1">Transposase DDE domain-containing protein</fullName>
    </recommendedName>
</protein>
<dbReference type="SUPFAM" id="SSF53098">
    <property type="entry name" value="Ribonuclease H-like"/>
    <property type="match status" value="1"/>
</dbReference>
<accession>A0A200HSB4</accession>
<dbReference type="EMBL" id="NIBL01000003">
    <property type="protein sequence ID" value="OUZ15020.1"/>
    <property type="molecule type" value="Genomic_DNA"/>
</dbReference>
<dbReference type="Proteomes" id="UP000196503">
    <property type="component" value="Unassembled WGS sequence"/>
</dbReference>
<reference evidence="2 3" key="1">
    <citation type="submission" date="2017-05" db="EMBL/GenBank/DDBJ databases">
        <title>The Genome Sequence of Enterococcus faecium 2D5_DIV0622.</title>
        <authorList>
            <consortium name="The Broad Institute Genomics Platform"/>
            <consortium name="The Broad Institute Genomic Center for Infectious Diseases"/>
            <person name="Earl A."/>
            <person name="Manson A."/>
            <person name="Schwartman J."/>
            <person name="Gilmore M."/>
            <person name="Abouelleil A."/>
            <person name="Cao P."/>
            <person name="Chapman S."/>
            <person name="Cusick C."/>
            <person name="Shea T."/>
            <person name="Young S."/>
            <person name="Neafsey D."/>
            <person name="Nusbaum C."/>
            <person name="Birren B."/>
        </authorList>
    </citation>
    <scope>NUCLEOTIDE SEQUENCE [LARGE SCALE GENOMIC DNA]</scope>
    <source>
        <strain evidence="2 3">2D5_DIV0622</strain>
    </source>
</reference>
<dbReference type="InterPro" id="IPR025668">
    <property type="entry name" value="Tnp_DDE_dom"/>
</dbReference>
<dbReference type="InterPro" id="IPR047960">
    <property type="entry name" value="Transpos_IS1380"/>
</dbReference>